<organism evidence="3 4">
    <name type="scientific">Epichloe festucae (strain Fl1)</name>
    <dbReference type="NCBI Taxonomy" id="877507"/>
    <lineage>
        <taxon>Eukaryota</taxon>
        <taxon>Fungi</taxon>
        <taxon>Dikarya</taxon>
        <taxon>Ascomycota</taxon>
        <taxon>Pezizomycotina</taxon>
        <taxon>Sordariomycetes</taxon>
        <taxon>Hypocreomycetidae</taxon>
        <taxon>Hypocreales</taxon>
        <taxon>Clavicipitaceae</taxon>
        <taxon>Epichloe</taxon>
    </lineage>
</organism>
<keyword evidence="4" id="KW-1185">Reference proteome</keyword>
<gene>
    <name evidence="3" type="ORF">C2857_006531</name>
</gene>
<dbReference type="InterPro" id="IPR051678">
    <property type="entry name" value="AGP_Transferase"/>
</dbReference>
<feature type="domain" description="Aminoglycoside phosphotransferase" evidence="2">
    <location>
        <begin position="93"/>
        <end position="251"/>
    </location>
</feature>
<name>A0A7S9PW55_EPIFF</name>
<evidence type="ECO:0000313" key="4">
    <source>
        <dbReference type="Proteomes" id="UP000594364"/>
    </source>
</evidence>
<dbReference type="SUPFAM" id="SSF56112">
    <property type="entry name" value="Protein kinase-like (PK-like)"/>
    <property type="match status" value="1"/>
</dbReference>
<dbReference type="OrthoDB" id="5598852at2759"/>
<evidence type="ECO:0000256" key="1">
    <source>
        <dbReference type="SAM" id="MobiDB-lite"/>
    </source>
</evidence>
<feature type="region of interest" description="Disordered" evidence="1">
    <location>
        <begin position="1"/>
        <end position="31"/>
    </location>
</feature>
<evidence type="ECO:0000259" key="2">
    <source>
        <dbReference type="Pfam" id="PF01636"/>
    </source>
</evidence>
<protein>
    <recommendedName>
        <fullName evidence="2">Aminoglycoside phosphotransferase domain-containing protein</fullName>
    </recommendedName>
</protein>
<sequence>MSAKCATLTGLVSRHSSDSHPQNRRALNRSATMSRARELCDEFARREFGEAVYPVPLQGMGSYTVKAGPDRIVQFREQSNSLDEEKLALARAAHPEIVATCTSHGLIGGLPSDPEAKSALAIYVMSNLPGTNYIYLRSSLADNPPLQLVTMKSLARFFAQSWLHGRPADQVQTRTTVDECAIMFRHLSENIPSRFKPHVAKVQDILPILRSGEHPVVLTHGNLNEMNILVDHTSGKITGVVDWAEASFQPFGFALYALDNALGSMGPDGWEYFDNAEFLWDEFWRTFIGLVGGLSASQMKSIRLARVAGLLIRYGTAYDRGIGGGNGGLISEHFPFSLLNPRIKRCFLRQITPQPSLRQSLTRRPIEEKAPAKATYTTLSNAPTIVYKKVYVDIVVEPRLSFYLSLY</sequence>
<proteinExistence type="predicted"/>
<dbReference type="InterPro" id="IPR011009">
    <property type="entry name" value="Kinase-like_dom_sf"/>
</dbReference>
<dbReference type="PANTHER" id="PTHR21310">
    <property type="entry name" value="AMINOGLYCOSIDE PHOSPHOTRANSFERASE-RELATED-RELATED"/>
    <property type="match status" value="1"/>
</dbReference>
<dbReference type="Proteomes" id="UP000594364">
    <property type="component" value="Chromosome 3"/>
</dbReference>
<reference evidence="3 4" key="1">
    <citation type="journal article" date="2018" name="PLoS Genet.">
        <title>Repeat elements organise 3D genome structure and mediate transcription in the filamentous fungus Epichloe festucae.</title>
        <authorList>
            <person name="Winter D.J."/>
            <person name="Ganley A.R.D."/>
            <person name="Young C.A."/>
            <person name="Liachko I."/>
            <person name="Schardl C.L."/>
            <person name="Dupont P.Y."/>
            <person name="Berry D."/>
            <person name="Ram A."/>
            <person name="Scott B."/>
            <person name="Cox M.P."/>
        </authorList>
    </citation>
    <scope>NUCLEOTIDE SEQUENCE [LARGE SCALE GENOMIC DNA]</scope>
    <source>
        <strain evidence="3 4">Fl1</strain>
    </source>
</reference>
<dbReference type="EMBL" id="CP031387">
    <property type="protein sequence ID" value="QPH02322.1"/>
    <property type="molecule type" value="Genomic_DNA"/>
</dbReference>
<accession>A0A7S9PW55</accession>
<dbReference type="AlphaFoldDB" id="A0A7S9PW55"/>
<dbReference type="Gene3D" id="3.90.1200.10">
    <property type="match status" value="1"/>
</dbReference>
<dbReference type="InterPro" id="IPR002575">
    <property type="entry name" value="Aminoglycoside_PTrfase"/>
</dbReference>
<dbReference type="Pfam" id="PF01636">
    <property type="entry name" value="APH"/>
    <property type="match status" value="1"/>
</dbReference>
<dbReference type="PANTHER" id="PTHR21310:SF59">
    <property type="entry name" value="AMINOGLYCOSIDE PHOSPHOTRANSFERASE DOMAIN-CONTAINING PROTEIN"/>
    <property type="match status" value="1"/>
</dbReference>
<evidence type="ECO:0000313" key="3">
    <source>
        <dbReference type="EMBL" id="QPH02322.1"/>
    </source>
</evidence>